<evidence type="ECO:0000313" key="3">
    <source>
        <dbReference type="Proteomes" id="UP001221757"/>
    </source>
</evidence>
<proteinExistence type="predicted"/>
<dbReference type="Proteomes" id="UP001221757">
    <property type="component" value="Unassembled WGS sequence"/>
</dbReference>
<accession>A0AAD7C6K6</accession>
<dbReference type="AlphaFoldDB" id="A0AAD7C6K6"/>
<dbReference type="EMBL" id="JARKIE010000420">
    <property type="protein sequence ID" value="KAJ7640933.1"/>
    <property type="molecule type" value="Genomic_DNA"/>
</dbReference>
<reference evidence="2" key="1">
    <citation type="submission" date="2023-03" db="EMBL/GenBank/DDBJ databases">
        <title>Massive genome expansion in bonnet fungi (Mycena s.s.) driven by repeated elements and novel gene families across ecological guilds.</title>
        <authorList>
            <consortium name="Lawrence Berkeley National Laboratory"/>
            <person name="Harder C.B."/>
            <person name="Miyauchi S."/>
            <person name="Viragh M."/>
            <person name="Kuo A."/>
            <person name="Thoen E."/>
            <person name="Andreopoulos B."/>
            <person name="Lu D."/>
            <person name="Skrede I."/>
            <person name="Drula E."/>
            <person name="Henrissat B."/>
            <person name="Morin E."/>
            <person name="Kohler A."/>
            <person name="Barry K."/>
            <person name="LaButti K."/>
            <person name="Morin E."/>
            <person name="Salamov A."/>
            <person name="Lipzen A."/>
            <person name="Mereny Z."/>
            <person name="Hegedus B."/>
            <person name="Baldrian P."/>
            <person name="Stursova M."/>
            <person name="Weitz H."/>
            <person name="Taylor A."/>
            <person name="Grigoriev I.V."/>
            <person name="Nagy L.G."/>
            <person name="Martin F."/>
            <person name="Kauserud H."/>
        </authorList>
    </citation>
    <scope>NUCLEOTIDE SEQUENCE</scope>
    <source>
        <strain evidence="2">CBHHK067</strain>
    </source>
</reference>
<evidence type="ECO:0000313" key="2">
    <source>
        <dbReference type="EMBL" id="KAJ7640933.1"/>
    </source>
</evidence>
<name>A0AAD7C6K6_MYCRO</name>
<organism evidence="2 3">
    <name type="scientific">Mycena rosella</name>
    <name type="common">Pink bonnet</name>
    <name type="synonym">Agaricus rosellus</name>
    <dbReference type="NCBI Taxonomy" id="1033263"/>
    <lineage>
        <taxon>Eukaryota</taxon>
        <taxon>Fungi</taxon>
        <taxon>Dikarya</taxon>
        <taxon>Basidiomycota</taxon>
        <taxon>Agaricomycotina</taxon>
        <taxon>Agaricomycetes</taxon>
        <taxon>Agaricomycetidae</taxon>
        <taxon>Agaricales</taxon>
        <taxon>Marasmiineae</taxon>
        <taxon>Mycenaceae</taxon>
        <taxon>Mycena</taxon>
    </lineage>
</organism>
<comment type="caution">
    <text evidence="2">The sequence shown here is derived from an EMBL/GenBank/DDBJ whole genome shotgun (WGS) entry which is preliminary data.</text>
</comment>
<evidence type="ECO:0000256" key="1">
    <source>
        <dbReference type="SAM" id="MobiDB-lite"/>
    </source>
</evidence>
<sequence>MGSVELSWMLLQWGERSTWWRKRGAARCLSSFDHPHSQRTANAQQPKIVSLGTPRTGLAFSAIPGLLSHLTLHVMQLRPIYRIGYKRTKAVTADQDPGISGSTESRVKGGEEDTSDIIIYHERKENKDTNYTDEDEGDWRGPAEITAFSQLGAKLGRNIGIRSGHEDLGECGARVTDNQQLTQAPKTSNRQSRINPEADTGLERPGDGVRTSLSKSDHNRKFTQQNWKLSTCSISFRLMVWYSRIRPSSRKVSGLLDAVVASRGPTPDSSPTSSSLFKRLQEIIFTHL</sequence>
<gene>
    <name evidence="2" type="ORF">B0H17DRAFT_1148844</name>
</gene>
<protein>
    <submittedName>
        <fullName evidence="2">Uncharacterized protein</fullName>
    </submittedName>
</protein>
<feature type="region of interest" description="Disordered" evidence="1">
    <location>
        <begin position="176"/>
        <end position="217"/>
    </location>
</feature>
<keyword evidence="3" id="KW-1185">Reference proteome</keyword>
<feature type="compositionally biased region" description="Polar residues" evidence="1">
    <location>
        <begin position="176"/>
        <end position="194"/>
    </location>
</feature>